<dbReference type="OrthoDB" id="78198at2759"/>
<name>A0A0D7AG00_9AGAR</name>
<dbReference type="Pfam" id="PF13359">
    <property type="entry name" value="DDE_Tnp_4"/>
    <property type="match status" value="1"/>
</dbReference>
<gene>
    <name evidence="4" type="ORF">FISHEDRAFT_65168</name>
</gene>
<feature type="domain" description="DDE Tnp4" evidence="3">
    <location>
        <begin position="170"/>
        <end position="333"/>
    </location>
</feature>
<dbReference type="InterPro" id="IPR027806">
    <property type="entry name" value="HARBI1_dom"/>
</dbReference>
<organism evidence="4 5">
    <name type="scientific">Fistulina hepatica ATCC 64428</name>
    <dbReference type="NCBI Taxonomy" id="1128425"/>
    <lineage>
        <taxon>Eukaryota</taxon>
        <taxon>Fungi</taxon>
        <taxon>Dikarya</taxon>
        <taxon>Basidiomycota</taxon>
        <taxon>Agaricomycotina</taxon>
        <taxon>Agaricomycetes</taxon>
        <taxon>Agaricomycetidae</taxon>
        <taxon>Agaricales</taxon>
        <taxon>Fistulinaceae</taxon>
        <taxon>Fistulina</taxon>
    </lineage>
</organism>
<reference evidence="4 5" key="1">
    <citation type="journal article" date="2015" name="Fungal Genet. Biol.">
        <title>Evolution of novel wood decay mechanisms in Agaricales revealed by the genome sequences of Fistulina hepatica and Cylindrobasidium torrendii.</title>
        <authorList>
            <person name="Floudas D."/>
            <person name="Held B.W."/>
            <person name="Riley R."/>
            <person name="Nagy L.G."/>
            <person name="Koehler G."/>
            <person name="Ransdell A.S."/>
            <person name="Younus H."/>
            <person name="Chow J."/>
            <person name="Chiniquy J."/>
            <person name="Lipzen A."/>
            <person name="Tritt A."/>
            <person name="Sun H."/>
            <person name="Haridas S."/>
            <person name="LaButti K."/>
            <person name="Ohm R.A."/>
            <person name="Kues U."/>
            <person name="Blanchette R.A."/>
            <person name="Grigoriev I.V."/>
            <person name="Minto R.E."/>
            <person name="Hibbett D.S."/>
        </authorList>
    </citation>
    <scope>NUCLEOTIDE SEQUENCE [LARGE SCALE GENOMIC DNA]</scope>
    <source>
        <strain evidence="4 5">ATCC 64428</strain>
    </source>
</reference>
<evidence type="ECO:0000256" key="1">
    <source>
        <dbReference type="ARBA" id="ARBA00001968"/>
    </source>
</evidence>
<dbReference type="PANTHER" id="PTHR48471">
    <property type="entry name" value="DDE TNP4 DOMAIN-CONTAINING PROTEIN"/>
    <property type="match status" value="1"/>
</dbReference>
<sequence>MPSNTDKHRSYLTRPELLPNPRLISPWLSLYNSLSDRAFITTMGLDCETFYNVLYAGFEFHWNTRRIPRSDDPGTAVPRLASRSLDAAGSLGLVLHHLNSTMSDTSLSQIFAIIPSTVSRYIDFSMGLLKETLRIMPEASICWLTGNQFEECNSLITARHPRLTGAFGSMDGLNVPVQTSSDQDIENATYNGWLHEHFISQVIAFASTGEIIGCRLNAPGSWHDARVARPLYDKLETQTPEGYYLVCDTAFPRGTERIHGKIKAPMKSGARLPSDPALRQEALAFNRELTSYRQTAEWGMRAIQGSFGRLRVPLPIKDQHRRADLLEVCLRIHQLRTRRVGINQIANVYVQVWTEDTLQERIFRDFENVLFSEQRQNDRVARFHLMESWE</sequence>
<keyword evidence="2" id="KW-0479">Metal-binding</keyword>
<evidence type="ECO:0000259" key="3">
    <source>
        <dbReference type="Pfam" id="PF13359"/>
    </source>
</evidence>
<comment type="cofactor">
    <cofactor evidence="1">
        <name>a divalent metal cation</name>
        <dbReference type="ChEBI" id="CHEBI:60240"/>
    </cofactor>
</comment>
<dbReference type="GO" id="GO:0046872">
    <property type="term" value="F:metal ion binding"/>
    <property type="evidence" value="ECO:0007669"/>
    <property type="project" value="UniProtKB-KW"/>
</dbReference>
<proteinExistence type="predicted"/>
<dbReference type="AlphaFoldDB" id="A0A0D7AG00"/>
<keyword evidence="5" id="KW-1185">Reference proteome</keyword>
<evidence type="ECO:0000313" key="4">
    <source>
        <dbReference type="EMBL" id="KIY49753.1"/>
    </source>
</evidence>
<dbReference type="Proteomes" id="UP000054144">
    <property type="component" value="Unassembled WGS sequence"/>
</dbReference>
<protein>
    <recommendedName>
        <fullName evidence="3">DDE Tnp4 domain-containing protein</fullName>
    </recommendedName>
</protein>
<dbReference type="PANTHER" id="PTHR48471:SF1">
    <property type="entry name" value="DDE TNP4 DOMAIN-CONTAINING PROTEIN"/>
    <property type="match status" value="1"/>
</dbReference>
<dbReference type="EMBL" id="KN881721">
    <property type="protein sequence ID" value="KIY49753.1"/>
    <property type="molecule type" value="Genomic_DNA"/>
</dbReference>
<evidence type="ECO:0000313" key="5">
    <source>
        <dbReference type="Proteomes" id="UP000054144"/>
    </source>
</evidence>
<evidence type="ECO:0000256" key="2">
    <source>
        <dbReference type="ARBA" id="ARBA00022723"/>
    </source>
</evidence>
<accession>A0A0D7AG00</accession>